<dbReference type="GO" id="GO:0008897">
    <property type="term" value="F:holo-[acyl-carrier-protein] synthase activity"/>
    <property type="evidence" value="ECO:0007669"/>
    <property type="project" value="InterPro"/>
</dbReference>
<dbReference type="GO" id="GO:0000287">
    <property type="term" value="F:magnesium ion binding"/>
    <property type="evidence" value="ECO:0007669"/>
    <property type="project" value="InterPro"/>
</dbReference>
<dbReference type="NCBIfam" id="TIGR00556">
    <property type="entry name" value="pantethn_trn"/>
    <property type="match status" value="1"/>
</dbReference>
<dbReference type="InterPro" id="IPR008278">
    <property type="entry name" value="4-PPantetheinyl_Trfase_dom"/>
</dbReference>
<dbReference type="GO" id="GO:0005829">
    <property type="term" value="C:cytosol"/>
    <property type="evidence" value="ECO:0007669"/>
    <property type="project" value="TreeGrafter"/>
</dbReference>
<dbReference type="Proteomes" id="UP000231990">
    <property type="component" value="Unassembled WGS sequence"/>
</dbReference>
<evidence type="ECO:0000256" key="2">
    <source>
        <dbReference type="ARBA" id="ARBA00010990"/>
    </source>
</evidence>
<dbReference type="SUPFAM" id="SSF56214">
    <property type="entry name" value="4'-phosphopantetheinyl transferase"/>
    <property type="match status" value="2"/>
</dbReference>
<evidence type="ECO:0000313" key="9">
    <source>
        <dbReference type="EMBL" id="PJZ72148.1"/>
    </source>
</evidence>
<dbReference type="RefSeq" id="WP_100714670.1">
    <property type="nucleotide sequence ID" value="NZ_NPDY01000015.1"/>
</dbReference>
<evidence type="ECO:0000313" key="10">
    <source>
        <dbReference type="Proteomes" id="UP000231962"/>
    </source>
</evidence>
<dbReference type="InterPro" id="IPR055066">
    <property type="entry name" value="AASDHPPT_N"/>
</dbReference>
<dbReference type="PANTHER" id="PTHR12215">
    <property type="entry name" value="PHOSPHOPANTETHEINE TRANSFERASE"/>
    <property type="match status" value="1"/>
</dbReference>
<dbReference type="Pfam" id="PF01648">
    <property type="entry name" value="ACPS"/>
    <property type="match status" value="1"/>
</dbReference>
<dbReference type="OrthoDB" id="9808281at2"/>
<dbReference type="InterPro" id="IPR004568">
    <property type="entry name" value="Ppantetheine-prot_Trfase_dom"/>
</dbReference>
<evidence type="ECO:0000256" key="1">
    <source>
        <dbReference type="ARBA" id="ARBA00001946"/>
    </source>
</evidence>
<dbReference type="InterPro" id="IPR050559">
    <property type="entry name" value="P-Pant_transferase_sf"/>
</dbReference>
<feature type="domain" description="4'-phosphopantetheinyl transferase N-terminal" evidence="7">
    <location>
        <begin position="41"/>
        <end position="118"/>
    </location>
</feature>
<keyword evidence="3" id="KW-0808">Transferase</keyword>
<accession>A0A2M9ZJB7</accession>
<protein>
    <submittedName>
        <fullName evidence="9">Uncharacterized protein</fullName>
    </submittedName>
</protein>
<dbReference type="PANTHER" id="PTHR12215:SF10">
    <property type="entry name" value="L-AMINOADIPATE-SEMIALDEHYDE DEHYDROGENASE-PHOSPHOPANTETHEINYL TRANSFERASE"/>
    <property type="match status" value="1"/>
</dbReference>
<evidence type="ECO:0000256" key="5">
    <source>
        <dbReference type="ARBA" id="ARBA00022842"/>
    </source>
</evidence>
<dbReference type="EMBL" id="NPDZ01000012">
    <property type="protein sequence ID" value="PJZ72148.1"/>
    <property type="molecule type" value="Genomic_DNA"/>
</dbReference>
<feature type="domain" description="4'-phosphopantetheinyl transferase" evidence="6">
    <location>
        <begin position="125"/>
        <end position="206"/>
    </location>
</feature>
<gene>
    <name evidence="8" type="ORF">CH360_13935</name>
    <name evidence="9" type="ORF">CH373_15475</name>
</gene>
<evidence type="ECO:0000313" key="8">
    <source>
        <dbReference type="EMBL" id="PJZ68817.1"/>
    </source>
</evidence>
<proteinExistence type="inferred from homology"/>
<dbReference type="Gene3D" id="3.90.470.20">
    <property type="entry name" value="4'-phosphopantetheinyl transferase domain"/>
    <property type="match status" value="2"/>
</dbReference>
<evidence type="ECO:0000259" key="6">
    <source>
        <dbReference type="Pfam" id="PF01648"/>
    </source>
</evidence>
<dbReference type="EMBL" id="NPDY01000015">
    <property type="protein sequence ID" value="PJZ68817.1"/>
    <property type="molecule type" value="Genomic_DNA"/>
</dbReference>
<name>A0A2M9ZJB7_9LEPT</name>
<dbReference type="GO" id="GO:0006633">
    <property type="term" value="P:fatty acid biosynthetic process"/>
    <property type="evidence" value="ECO:0007669"/>
    <property type="project" value="InterPro"/>
</dbReference>
<comment type="similarity">
    <text evidence="2">Belongs to the P-Pant transferase superfamily. Gsp/Sfp/HetI/AcpT family.</text>
</comment>
<reference evidence="10 11" key="1">
    <citation type="submission" date="2017-07" db="EMBL/GenBank/DDBJ databases">
        <title>Leptospira spp. isolated from tropical soils.</title>
        <authorList>
            <person name="Thibeaux R."/>
            <person name="Iraola G."/>
            <person name="Ferres I."/>
            <person name="Bierque E."/>
            <person name="Girault D."/>
            <person name="Soupe-Gilbert M.-E."/>
            <person name="Picardeau M."/>
            <person name="Goarant C."/>
        </authorList>
    </citation>
    <scope>NUCLEOTIDE SEQUENCE [LARGE SCALE GENOMIC DNA]</scope>
    <source>
        <strain evidence="9 11">FH1-B-B1</strain>
        <strain evidence="8 10">FH1-B-C1</strain>
    </source>
</reference>
<keyword evidence="5" id="KW-0460">Magnesium</keyword>
<keyword evidence="10" id="KW-1185">Reference proteome</keyword>
<organism evidence="9 11">
    <name type="scientific">Leptospira perolatii</name>
    <dbReference type="NCBI Taxonomy" id="2023191"/>
    <lineage>
        <taxon>Bacteria</taxon>
        <taxon>Pseudomonadati</taxon>
        <taxon>Spirochaetota</taxon>
        <taxon>Spirochaetia</taxon>
        <taxon>Leptospirales</taxon>
        <taxon>Leptospiraceae</taxon>
        <taxon>Leptospira</taxon>
    </lineage>
</organism>
<keyword evidence="4" id="KW-0479">Metal-binding</keyword>
<comment type="caution">
    <text evidence="9">The sequence shown here is derived from an EMBL/GenBank/DDBJ whole genome shotgun (WGS) entry which is preliminary data.</text>
</comment>
<evidence type="ECO:0000256" key="4">
    <source>
        <dbReference type="ARBA" id="ARBA00022723"/>
    </source>
</evidence>
<evidence type="ECO:0000313" key="11">
    <source>
        <dbReference type="Proteomes" id="UP000231990"/>
    </source>
</evidence>
<dbReference type="AlphaFoldDB" id="A0A2M9ZJB7"/>
<dbReference type="GO" id="GO:0019878">
    <property type="term" value="P:lysine biosynthetic process via aminoadipic acid"/>
    <property type="evidence" value="ECO:0007669"/>
    <property type="project" value="TreeGrafter"/>
</dbReference>
<dbReference type="Proteomes" id="UP000231962">
    <property type="component" value="Unassembled WGS sequence"/>
</dbReference>
<sequence length="246" mass="27684">MQRTDYWLPKALPPPLHSFDIHIWCSSIKSSLTKIESMSLDLSAEETAKANSFASIQARNLFIVSRSQLRRLLSVYLGIPAKAIAFSEIGNGKPVLNKSIGLRLHFNLSHSGDLIAFAFTALGEIGIDIEKIRELEDPLNIAEKFFSKSEYNEIAKKPGHQIFPQFFRLWTAKEAYLKAVGIGINQDLKEFSIICSESERNSHVQVDNANTDDRSWMLTSFCPSQGYAGNWCVASTPRSVGYYFLR</sequence>
<dbReference type="InterPro" id="IPR037143">
    <property type="entry name" value="4-PPantetheinyl_Trfase_dom_sf"/>
</dbReference>
<comment type="cofactor">
    <cofactor evidence="1">
        <name>Mg(2+)</name>
        <dbReference type="ChEBI" id="CHEBI:18420"/>
    </cofactor>
</comment>
<dbReference type="Pfam" id="PF22624">
    <property type="entry name" value="AASDHPPT_N"/>
    <property type="match status" value="1"/>
</dbReference>
<evidence type="ECO:0000256" key="3">
    <source>
        <dbReference type="ARBA" id="ARBA00022679"/>
    </source>
</evidence>
<evidence type="ECO:0000259" key="7">
    <source>
        <dbReference type="Pfam" id="PF22624"/>
    </source>
</evidence>